<dbReference type="EMBL" id="JAULSX010000005">
    <property type="protein sequence ID" value="KAK3491027.1"/>
    <property type="molecule type" value="Genomic_DNA"/>
</dbReference>
<comment type="caution">
    <text evidence="1">The sequence shown here is derived from an EMBL/GenBank/DDBJ whole genome shotgun (WGS) entry which is preliminary data.</text>
</comment>
<sequence length="68" mass="7960">NVFTIIKFNYTFTYVLAGVKRSFNNTSLSTYTFKRSFCILESRYYVIDTGFGTQLGIIIPFSNIKYYL</sequence>
<dbReference type="AlphaFoldDB" id="A0AAJ0I699"/>
<evidence type="ECO:0000313" key="2">
    <source>
        <dbReference type="Proteomes" id="UP001285908"/>
    </source>
</evidence>
<feature type="non-terminal residue" evidence="1">
    <location>
        <position position="1"/>
    </location>
</feature>
<organism evidence="1 2">
    <name type="scientific">Neurospora hispaniola</name>
    <dbReference type="NCBI Taxonomy" id="588809"/>
    <lineage>
        <taxon>Eukaryota</taxon>
        <taxon>Fungi</taxon>
        <taxon>Dikarya</taxon>
        <taxon>Ascomycota</taxon>
        <taxon>Pezizomycotina</taxon>
        <taxon>Sordariomycetes</taxon>
        <taxon>Sordariomycetidae</taxon>
        <taxon>Sordariales</taxon>
        <taxon>Sordariaceae</taxon>
        <taxon>Neurospora</taxon>
    </lineage>
</organism>
<proteinExistence type="predicted"/>
<name>A0AAJ0I699_9PEZI</name>
<evidence type="ECO:0000313" key="1">
    <source>
        <dbReference type="EMBL" id="KAK3491027.1"/>
    </source>
</evidence>
<dbReference type="RefSeq" id="XP_062692210.1">
    <property type="nucleotide sequence ID" value="XM_062835151.1"/>
</dbReference>
<keyword evidence="2" id="KW-1185">Reference proteome</keyword>
<gene>
    <name evidence="1" type="ORF">B0T23DRAFT_319933</name>
</gene>
<accession>A0AAJ0I699</accession>
<dbReference type="GeneID" id="87872773"/>
<protein>
    <submittedName>
        <fullName evidence="1">Uncharacterized protein</fullName>
    </submittedName>
</protein>
<dbReference type="Proteomes" id="UP001285908">
    <property type="component" value="Unassembled WGS sequence"/>
</dbReference>
<reference evidence="1 2" key="1">
    <citation type="journal article" date="2023" name="Mol. Phylogenet. Evol.">
        <title>Genome-scale phylogeny and comparative genomics of the fungal order Sordariales.</title>
        <authorList>
            <person name="Hensen N."/>
            <person name="Bonometti L."/>
            <person name="Westerberg I."/>
            <person name="Brannstrom I.O."/>
            <person name="Guillou S."/>
            <person name="Cros-Aarteil S."/>
            <person name="Calhoun S."/>
            <person name="Haridas S."/>
            <person name="Kuo A."/>
            <person name="Mondo S."/>
            <person name="Pangilinan J."/>
            <person name="Riley R."/>
            <person name="LaButti K."/>
            <person name="Andreopoulos B."/>
            <person name="Lipzen A."/>
            <person name="Chen C."/>
            <person name="Yan M."/>
            <person name="Daum C."/>
            <person name="Ng V."/>
            <person name="Clum A."/>
            <person name="Steindorff A."/>
            <person name="Ohm R.A."/>
            <person name="Martin F."/>
            <person name="Silar P."/>
            <person name="Natvig D.O."/>
            <person name="Lalanne C."/>
            <person name="Gautier V."/>
            <person name="Ament-Velasquez S.L."/>
            <person name="Kruys A."/>
            <person name="Hutchinson M.I."/>
            <person name="Powell A.J."/>
            <person name="Barry K."/>
            <person name="Miller A.N."/>
            <person name="Grigoriev I.V."/>
            <person name="Debuchy R."/>
            <person name="Gladieux P."/>
            <person name="Hiltunen Thoren M."/>
            <person name="Johannesson H."/>
        </authorList>
    </citation>
    <scope>NUCLEOTIDE SEQUENCE [LARGE SCALE GENOMIC DNA]</scope>
    <source>
        <strain evidence="1 2">FGSC 10403</strain>
    </source>
</reference>